<evidence type="ECO:0000256" key="4">
    <source>
        <dbReference type="ARBA" id="ARBA00022692"/>
    </source>
</evidence>
<feature type="transmembrane region" description="Helical" evidence="16">
    <location>
        <begin position="269"/>
        <end position="291"/>
    </location>
</feature>
<dbReference type="GeneTree" id="ENSGT00940000165692"/>
<feature type="binding site" evidence="14">
    <location>
        <position position="484"/>
    </location>
    <ligand>
        <name>ATP</name>
        <dbReference type="ChEBI" id="CHEBI:30616"/>
    </ligand>
</feature>
<keyword evidence="4 16" id="KW-0812">Transmembrane</keyword>
<feature type="domain" description="P-type ATPase N-terminal" evidence="19">
    <location>
        <begin position="42"/>
        <end position="95"/>
    </location>
</feature>
<comment type="similarity">
    <text evidence="3 16">Belongs to the cation transport ATPase (P-type) (TC 3.A.3) family. Type IV subfamily.</text>
</comment>
<dbReference type="SUPFAM" id="SSF81653">
    <property type="entry name" value="Calcium ATPase, transduction domain A"/>
    <property type="match status" value="1"/>
</dbReference>
<evidence type="ECO:0000256" key="18">
    <source>
        <dbReference type="SAM" id="MobiDB-lite"/>
    </source>
</evidence>
<evidence type="ECO:0000256" key="14">
    <source>
        <dbReference type="PIRSR" id="PIRSR606539-2"/>
    </source>
</evidence>
<evidence type="ECO:0000256" key="1">
    <source>
        <dbReference type="ARBA" id="ARBA00001946"/>
    </source>
</evidence>
<evidence type="ECO:0000256" key="6">
    <source>
        <dbReference type="ARBA" id="ARBA00022741"/>
    </source>
</evidence>
<feature type="binding site" evidence="14">
    <location>
        <position position="799"/>
    </location>
    <ligand>
        <name>ATP</name>
        <dbReference type="ChEBI" id="CHEBI:30616"/>
    </ligand>
</feature>
<evidence type="ECO:0000256" key="15">
    <source>
        <dbReference type="PIRSR" id="PIRSR606539-3"/>
    </source>
</evidence>
<feature type="binding site" evidence="14">
    <location>
        <position position="662"/>
    </location>
    <ligand>
        <name>ATP</name>
        <dbReference type="ChEBI" id="CHEBI:30616"/>
    </ligand>
</feature>
<keyword evidence="7 14" id="KW-0067">ATP-binding</keyword>
<reference evidence="21" key="3">
    <citation type="submission" date="2025-09" db="UniProtKB">
        <authorList>
            <consortium name="Ensembl"/>
        </authorList>
    </citation>
    <scope>IDENTIFICATION</scope>
</reference>
<evidence type="ECO:0000256" key="11">
    <source>
        <dbReference type="ARBA" id="ARBA00023136"/>
    </source>
</evidence>
<feature type="transmembrane region" description="Helical" evidence="16">
    <location>
        <begin position="915"/>
        <end position="935"/>
    </location>
</feature>
<feature type="compositionally biased region" description="Polar residues" evidence="18">
    <location>
        <begin position="1287"/>
        <end position="1301"/>
    </location>
</feature>
<dbReference type="InterPro" id="IPR032631">
    <property type="entry name" value="P-type_ATPase_N"/>
</dbReference>
<evidence type="ECO:0000256" key="13">
    <source>
        <dbReference type="PIRSR" id="PIRSR606539-1"/>
    </source>
</evidence>
<evidence type="ECO:0000256" key="17">
    <source>
        <dbReference type="SAM" id="Coils"/>
    </source>
</evidence>
<feature type="region of interest" description="Disordered" evidence="18">
    <location>
        <begin position="1276"/>
        <end position="1301"/>
    </location>
</feature>
<feature type="active site" description="4-aspartylphosphate intermediate" evidence="13">
    <location>
        <position position="385"/>
    </location>
</feature>
<dbReference type="InterPro" id="IPR023298">
    <property type="entry name" value="ATPase_P-typ_TM_dom_sf"/>
</dbReference>
<evidence type="ECO:0000313" key="21">
    <source>
        <dbReference type="Ensembl" id="ENSGACP00000066198.1"/>
    </source>
</evidence>
<feature type="binding site" evidence="15">
    <location>
        <position position="825"/>
    </location>
    <ligand>
        <name>Mg(2+)</name>
        <dbReference type="ChEBI" id="CHEBI:18420"/>
    </ligand>
</feature>
<keyword evidence="5 15" id="KW-0479">Metal-binding</keyword>
<dbReference type="InterPro" id="IPR044492">
    <property type="entry name" value="P_typ_ATPase_HD_dom"/>
</dbReference>
<proteinExistence type="inferred from homology"/>
<dbReference type="SFLD" id="SFLDF00027">
    <property type="entry name" value="p-type_atpase"/>
    <property type="match status" value="1"/>
</dbReference>
<feature type="binding site" evidence="14">
    <location>
        <position position="525"/>
    </location>
    <ligand>
        <name>ATP</name>
        <dbReference type="ChEBI" id="CHEBI:30616"/>
    </ligand>
</feature>
<evidence type="ECO:0000256" key="5">
    <source>
        <dbReference type="ARBA" id="ARBA00022723"/>
    </source>
</evidence>
<dbReference type="FunFam" id="2.70.150.10:FF:000025">
    <property type="entry name" value="Phospholipid-transporting ATPase"/>
    <property type="match status" value="1"/>
</dbReference>
<reference evidence="21 22" key="1">
    <citation type="journal article" date="2021" name="G3 (Bethesda)">
        <title>Improved contiguity of the threespine stickleback genome using long-read sequencing.</title>
        <authorList>
            <person name="Nath S."/>
            <person name="Shaw D.E."/>
            <person name="White M.A."/>
        </authorList>
    </citation>
    <scope>NUCLEOTIDE SEQUENCE [LARGE SCALE GENOMIC DNA]</scope>
    <source>
        <strain evidence="21 22">Lake Benthic</strain>
    </source>
</reference>
<dbReference type="RefSeq" id="XP_040021508.1">
    <property type="nucleotide sequence ID" value="XM_040165574.1"/>
</dbReference>
<feature type="transmembrane region" description="Helical" evidence="16">
    <location>
        <begin position="882"/>
        <end position="903"/>
    </location>
</feature>
<dbReference type="SUPFAM" id="SSF81660">
    <property type="entry name" value="Metal cation-transporting ATPase, ATP-binding domain N"/>
    <property type="match status" value="1"/>
</dbReference>
<dbReference type="GO" id="GO:0140345">
    <property type="term" value="F:phosphatidylcholine flippase activity"/>
    <property type="evidence" value="ECO:0007669"/>
    <property type="project" value="UniProtKB-ARBA"/>
</dbReference>
<dbReference type="SFLD" id="SFLDS00003">
    <property type="entry name" value="Haloacid_Dehalogenase"/>
    <property type="match status" value="1"/>
</dbReference>
<feature type="binding site" evidence="14">
    <location>
        <position position="805"/>
    </location>
    <ligand>
        <name>ATP</name>
        <dbReference type="ChEBI" id="CHEBI:30616"/>
    </ligand>
</feature>
<evidence type="ECO:0000256" key="16">
    <source>
        <dbReference type="RuleBase" id="RU362033"/>
    </source>
</evidence>
<dbReference type="GO" id="GO:0007030">
    <property type="term" value="P:Golgi organization"/>
    <property type="evidence" value="ECO:0007669"/>
    <property type="project" value="TreeGrafter"/>
</dbReference>
<dbReference type="InterPro" id="IPR008250">
    <property type="entry name" value="ATPase_P-typ_transduc_dom_A_sf"/>
</dbReference>
<dbReference type="InterPro" id="IPR036412">
    <property type="entry name" value="HAD-like_sf"/>
</dbReference>
<protein>
    <recommendedName>
        <fullName evidence="16">Phospholipid-transporting ATPase</fullName>
        <ecNumber evidence="16">7.6.2.1</ecNumber>
    </recommendedName>
</protein>
<feature type="region of interest" description="Disordered" evidence="18">
    <location>
        <begin position="1123"/>
        <end position="1146"/>
    </location>
</feature>
<evidence type="ECO:0000313" key="22">
    <source>
        <dbReference type="Proteomes" id="UP000007635"/>
    </source>
</evidence>
<dbReference type="FunFam" id="3.40.1110.10:FF:000188">
    <property type="entry name" value="Phospholipid-transporting ATPase"/>
    <property type="match status" value="1"/>
</dbReference>
<dbReference type="InterPro" id="IPR023214">
    <property type="entry name" value="HAD_sf"/>
</dbReference>
<feature type="transmembrane region" description="Helical" evidence="16">
    <location>
        <begin position="1034"/>
        <end position="1057"/>
    </location>
</feature>
<feature type="binding site" evidence="14">
    <location>
        <position position="663"/>
    </location>
    <ligand>
        <name>ATP</name>
        <dbReference type="ChEBI" id="CHEBI:30616"/>
    </ligand>
</feature>
<dbReference type="CDD" id="cd02073">
    <property type="entry name" value="P-type_ATPase_APLT_Dnf-like"/>
    <property type="match status" value="1"/>
</dbReference>
<evidence type="ECO:0000259" key="19">
    <source>
        <dbReference type="Pfam" id="PF16209"/>
    </source>
</evidence>
<dbReference type="NCBIfam" id="TIGR01494">
    <property type="entry name" value="ATPase_P-type"/>
    <property type="match status" value="1"/>
</dbReference>
<keyword evidence="11 16" id="KW-0472">Membrane</keyword>
<feature type="binding site" evidence="14">
    <location>
        <position position="386"/>
    </location>
    <ligand>
        <name>ATP</name>
        <dbReference type="ChEBI" id="CHEBI:30616"/>
    </ligand>
</feature>
<dbReference type="Proteomes" id="UP000007635">
    <property type="component" value="Chromosome XX"/>
</dbReference>
<dbReference type="GO" id="GO:0045332">
    <property type="term" value="P:phospholipid translocation"/>
    <property type="evidence" value="ECO:0007669"/>
    <property type="project" value="TreeGrafter"/>
</dbReference>
<evidence type="ECO:0000256" key="2">
    <source>
        <dbReference type="ARBA" id="ARBA00004141"/>
    </source>
</evidence>
<comment type="cofactor">
    <cofactor evidence="1 15">
        <name>Mg(2+)</name>
        <dbReference type="ChEBI" id="CHEBI:18420"/>
    </cofactor>
</comment>
<feature type="binding site" evidence="14">
    <location>
        <position position="582"/>
    </location>
    <ligand>
        <name>ATP</name>
        <dbReference type="ChEBI" id="CHEBI:30616"/>
    </ligand>
</feature>
<feature type="binding site" evidence="14">
    <location>
        <position position="829"/>
    </location>
    <ligand>
        <name>ATP</name>
        <dbReference type="ChEBI" id="CHEBI:30616"/>
    </ligand>
</feature>
<evidence type="ECO:0000256" key="10">
    <source>
        <dbReference type="ARBA" id="ARBA00022989"/>
    </source>
</evidence>
<feature type="transmembrane region" description="Helical" evidence="16">
    <location>
        <begin position="1077"/>
        <end position="1098"/>
    </location>
</feature>
<feature type="transmembrane region" description="Helical" evidence="16">
    <location>
        <begin position="1003"/>
        <end position="1022"/>
    </location>
</feature>
<name>A0AAQ4RTG7_GASAC</name>
<dbReference type="PRINTS" id="PR00119">
    <property type="entry name" value="CATATPASE"/>
</dbReference>
<feature type="binding site" evidence="15">
    <location>
        <position position="829"/>
    </location>
    <ligand>
        <name>Mg(2+)</name>
        <dbReference type="ChEBI" id="CHEBI:18420"/>
    </ligand>
</feature>
<feature type="binding site" evidence="14">
    <location>
        <position position="387"/>
    </location>
    <ligand>
        <name>ATP</name>
        <dbReference type="ChEBI" id="CHEBI:30616"/>
    </ligand>
</feature>
<dbReference type="Pfam" id="PF16209">
    <property type="entry name" value="PhoLip_ATPase_N"/>
    <property type="match status" value="1"/>
</dbReference>
<dbReference type="SUPFAM" id="SSF56784">
    <property type="entry name" value="HAD-like"/>
    <property type="match status" value="1"/>
</dbReference>
<evidence type="ECO:0000256" key="9">
    <source>
        <dbReference type="ARBA" id="ARBA00022967"/>
    </source>
</evidence>
<feature type="transmembrane region" description="Helical" evidence="16">
    <location>
        <begin position="311"/>
        <end position="337"/>
    </location>
</feature>
<feature type="compositionally biased region" description="Basic and acidic residues" evidence="18">
    <location>
        <begin position="34"/>
        <end position="43"/>
    </location>
</feature>
<feature type="binding site" evidence="14">
    <location>
        <position position="548"/>
    </location>
    <ligand>
        <name>ATP</name>
        <dbReference type="ChEBI" id="CHEBI:30616"/>
    </ligand>
</feature>
<dbReference type="Gene3D" id="3.40.1110.10">
    <property type="entry name" value="Calcium-transporting ATPase, cytoplasmic domain N"/>
    <property type="match status" value="1"/>
</dbReference>
<dbReference type="InterPro" id="IPR032630">
    <property type="entry name" value="P_typ_ATPase_c"/>
</dbReference>
<sequence>MTIPAEIPEKWFPLVLPLKRKKQKGLNGAKSKKKGAEEERRVRANDREYNEKFQYASNCIMTSKYNIVTFLPVNLFEQFQEVANTYFLFLLILQFRHKSDNQVNNRQSQVLIRGLLQNEKWMNVRVGDIIKLENKQFVAADLLLLSSSEPHGLCYIETAELDGETNMKVRQSVSVTNELADQNNLASFDGEVVCEPPNNKLDRFCGTLYWRDKKYTLTNQNMLLRGCVLRNTETCYGLVIFAGPDTKLMQNSGSTKFKRTSIDRLMNTLVLWIFGFLVCMGVILAVGNAVWEREVGSLFQSYLPWDPSVDNFLFSAFLSFWSYVIILNTVVPISLYVSVEVIRLGHSYFINWDQEMFCSQCNTAAEARTTTLNEELGQVEYIFSDKTGTLTQNIMTFNKCSINGQTYGEGPDPLEPRPKRLDFTPFNPLADPDFCFYDDTLLESVKVGDAHTHKFFRLLSLCHTVMSEEKSEGELVYKAQSPDEGALVTAARNFGFVFRSRTPGTITTTEMGRPVTYTLLAILDFNNIRKRMSVIVRDPEGRICLYCKGADTVLLERLHPCEQELMNVTSDHLHEYAADGLRTLALAYRDLSEDEWEAWSESYCCADKATSCREDRLAAAYEHIEQDMMLLGATAIEDKLQEGVPETIAVLSLANIKIWVLTGDKQETAVNIGYSCKMLTDDMPEVFIISGNTVHSVRQELRRARERMIELSRTREGGKEEGIEGCFMGNGFREGEGLGGAGGKQLQCPPPPPSNLMDNISGEFALVINGHSLAHALEADMETEFVSTACACKAVICCRVTPLQKAQVVELIKKHKKAVTLAIGDGANDVSMIKSAHIGVGISGQEGIQAVLASDYSFSQFRFLQRLLLVHGRWSYLRMCRFLCYFFYKNFAFTMVHFWFGFFCGFSAQTVYDQYFITLYNIVYTSLPVLAMGIFDQDVPDQRSLEYPKLYEPGQLNLLFNKREFFICIAQGIYTSVVLFFVPCAVLSDATQSTGEPLADYQTFAVTTATALVIVVSVQIALDTGFWTVINHVFVWGSLGSYFSIMLALHSQTLFLIFPNQFHFVGSAQSTLLQPVVWLTIALATTICIVPVLAFRFLKVDLKPQLSDTVRYTQLVRQKKRKPIDCSGEGGRRGLGSVSDGRLGARGGSRRSGYAFAHQEGFGELITSGKNMRLSSLALASFASRHSSGWIDTLRRKKPTHVQTPPSASGESSPAPSCVSGSVPPLSNSSSVLGGSQDTTIEEETGATPAQNAQTAPAQSLAAALAAAPRGSAQAANAEGLARATRRSQGGDSPGGWSSTLGAVQEALFRWRARAAASNSPRPPSVPMETRQNEGTF</sequence>
<evidence type="ECO:0000259" key="20">
    <source>
        <dbReference type="Pfam" id="PF16212"/>
    </source>
</evidence>
<feature type="domain" description="P-type ATPase C-terminal" evidence="20">
    <location>
        <begin position="851"/>
        <end position="1104"/>
    </location>
</feature>
<dbReference type="InterPro" id="IPR018303">
    <property type="entry name" value="ATPase_P-typ_P_site"/>
</dbReference>
<evidence type="ECO:0000256" key="7">
    <source>
        <dbReference type="ARBA" id="ARBA00022840"/>
    </source>
</evidence>
<reference evidence="21" key="2">
    <citation type="submission" date="2025-08" db="UniProtKB">
        <authorList>
            <consortium name="Ensembl"/>
        </authorList>
    </citation>
    <scope>IDENTIFICATION</scope>
</reference>
<feature type="binding site" evidence="14">
    <location>
        <position position="664"/>
    </location>
    <ligand>
        <name>ATP</name>
        <dbReference type="ChEBI" id="CHEBI:30616"/>
    </ligand>
</feature>
<dbReference type="EC" id="7.6.2.1" evidence="16"/>
<dbReference type="SFLD" id="SFLDG00002">
    <property type="entry name" value="C1.7:_P-type_atpase_like"/>
    <property type="match status" value="1"/>
</dbReference>
<dbReference type="FunFam" id="3.40.50.1000:FF:000001">
    <property type="entry name" value="Phospholipid-transporting ATPase IC"/>
    <property type="match status" value="1"/>
</dbReference>
<organism evidence="21 22">
    <name type="scientific">Gasterosteus aculeatus aculeatus</name>
    <name type="common">three-spined stickleback</name>
    <dbReference type="NCBI Taxonomy" id="481459"/>
    <lineage>
        <taxon>Eukaryota</taxon>
        <taxon>Metazoa</taxon>
        <taxon>Chordata</taxon>
        <taxon>Craniata</taxon>
        <taxon>Vertebrata</taxon>
        <taxon>Euteleostomi</taxon>
        <taxon>Actinopterygii</taxon>
        <taxon>Neopterygii</taxon>
        <taxon>Teleostei</taxon>
        <taxon>Neoteleostei</taxon>
        <taxon>Acanthomorphata</taxon>
        <taxon>Eupercaria</taxon>
        <taxon>Perciformes</taxon>
        <taxon>Cottioidei</taxon>
        <taxon>Gasterosteales</taxon>
        <taxon>Gasterosteidae</taxon>
        <taxon>Gasterosteus</taxon>
    </lineage>
</organism>
<dbReference type="Gene3D" id="2.70.150.10">
    <property type="entry name" value="Calcium-transporting ATPase, cytoplasmic transduction domain A"/>
    <property type="match status" value="1"/>
</dbReference>
<dbReference type="GO" id="GO:0016887">
    <property type="term" value="F:ATP hydrolysis activity"/>
    <property type="evidence" value="ECO:0007669"/>
    <property type="project" value="InterPro"/>
</dbReference>
<dbReference type="PROSITE" id="PS00154">
    <property type="entry name" value="ATPASE_E1_E2"/>
    <property type="match status" value="1"/>
</dbReference>
<comment type="subcellular location">
    <subcellularLocation>
        <location evidence="2 16">Membrane</location>
        <topology evidence="2 16">Multi-pass membrane protein</topology>
    </subcellularLocation>
</comment>
<feature type="region of interest" description="Disordered" evidence="18">
    <location>
        <begin position="23"/>
        <end position="43"/>
    </location>
</feature>
<feature type="region of interest" description="Disordered" evidence="18">
    <location>
        <begin position="1315"/>
        <end position="1337"/>
    </location>
</feature>
<evidence type="ECO:0000256" key="3">
    <source>
        <dbReference type="ARBA" id="ARBA00008109"/>
    </source>
</evidence>
<evidence type="ECO:0000256" key="12">
    <source>
        <dbReference type="ARBA" id="ARBA00034036"/>
    </source>
</evidence>
<keyword evidence="8 15" id="KW-0460">Magnesium</keyword>
<keyword evidence="6 14" id="KW-0547">Nucleotide-binding</keyword>
<dbReference type="PANTHER" id="PTHR24092:SF46">
    <property type="entry name" value="PHOSPHOLIPID-TRANSPORTING ATPASE ID"/>
    <property type="match status" value="1"/>
</dbReference>
<feature type="binding site" evidence="14">
    <location>
        <position position="828"/>
    </location>
    <ligand>
        <name>ATP</name>
        <dbReference type="ChEBI" id="CHEBI:30616"/>
    </ligand>
</feature>
<dbReference type="InterPro" id="IPR006539">
    <property type="entry name" value="P-type_ATPase_IV"/>
</dbReference>
<dbReference type="GO" id="GO:0005802">
    <property type="term" value="C:trans-Golgi network"/>
    <property type="evidence" value="ECO:0007669"/>
    <property type="project" value="TreeGrafter"/>
</dbReference>
<keyword evidence="10 16" id="KW-1133">Transmembrane helix</keyword>
<feature type="region of interest" description="Disordered" evidence="18">
    <location>
        <begin position="1193"/>
        <end position="1237"/>
    </location>
</feature>
<dbReference type="SUPFAM" id="SSF81665">
    <property type="entry name" value="Calcium ATPase, transmembrane domain M"/>
    <property type="match status" value="1"/>
</dbReference>
<feature type="binding site" evidence="15">
    <location>
        <position position="387"/>
    </location>
    <ligand>
        <name>Mg(2+)</name>
        <dbReference type="ChEBI" id="CHEBI:18420"/>
    </ligand>
</feature>
<dbReference type="PANTHER" id="PTHR24092">
    <property type="entry name" value="PROBABLE PHOSPHOLIPID-TRANSPORTING ATPASE"/>
    <property type="match status" value="1"/>
</dbReference>
<dbReference type="Pfam" id="PF16212">
    <property type="entry name" value="PhoLip_ATPase_C"/>
    <property type="match status" value="1"/>
</dbReference>
<dbReference type="InterPro" id="IPR023299">
    <property type="entry name" value="ATPase_P-typ_cyto_dom_N"/>
</dbReference>
<dbReference type="GO" id="GO:0005886">
    <property type="term" value="C:plasma membrane"/>
    <property type="evidence" value="ECO:0007669"/>
    <property type="project" value="TreeGrafter"/>
</dbReference>
<dbReference type="InterPro" id="IPR001757">
    <property type="entry name" value="P_typ_ATPase"/>
</dbReference>
<feature type="compositionally biased region" description="Low complexity" evidence="18">
    <location>
        <begin position="1205"/>
        <end position="1236"/>
    </location>
</feature>
<evidence type="ECO:0000256" key="8">
    <source>
        <dbReference type="ARBA" id="ARBA00022842"/>
    </source>
</evidence>
<keyword evidence="17" id="KW-0175">Coiled coil</keyword>
<dbReference type="Pfam" id="PF13246">
    <property type="entry name" value="Cation_ATPase"/>
    <property type="match status" value="1"/>
</dbReference>
<feature type="binding site" evidence="15">
    <location>
        <position position="385"/>
    </location>
    <ligand>
        <name>Mg(2+)</name>
        <dbReference type="ChEBI" id="CHEBI:18420"/>
    </ligand>
</feature>
<comment type="catalytic activity">
    <reaction evidence="12 16">
        <text>ATP + H2O + phospholipidSide 1 = ADP + phosphate + phospholipidSide 2.</text>
        <dbReference type="EC" id="7.6.2.1"/>
    </reaction>
</comment>
<dbReference type="GO" id="GO:0005524">
    <property type="term" value="F:ATP binding"/>
    <property type="evidence" value="ECO:0007669"/>
    <property type="project" value="UniProtKB-UniRule"/>
</dbReference>
<feature type="binding site" evidence="14">
    <location>
        <position position="385"/>
    </location>
    <ligand>
        <name>ATP</name>
        <dbReference type="ChEBI" id="CHEBI:30616"/>
    </ligand>
</feature>
<keyword evidence="9 16" id="KW-1278">Translocase</keyword>
<dbReference type="Ensembl" id="ENSGACT00000034250.1">
    <property type="protein sequence ID" value="ENSGACP00000066198.1"/>
    <property type="gene ID" value="ENSGACG00000012156.2"/>
</dbReference>
<feature type="coiled-coil region" evidence="17">
    <location>
        <begin position="694"/>
        <end position="721"/>
    </location>
</feature>
<dbReference type="NCBIfam" id="TIGR01652">
    <property type="entry name" value="ATPase-Plipid"/>
    <property type="match status" value="1"/>
</dbReference>
<feature type="transmembrane region" description="Helical" evidence="16">
    <location>
        <begin position="965"/>
        <end position="988"/>
    </location>
</feature>
<dbReference type="GO" id="GO:0000287">
    <property type="term" value="F:magnesium ion binding"/>
    <property type="evidence" value="ECO:0007669"/>
    <property type="project" value="UniProtKB-UniRule"/>
</dbReference>
<keyword evidence="22" id="KW-1185">Reference proteome</keyword>
<dbReference type="Gene3D" id="3.40.50.1000">
    <property type="entry name" value="HAD superfamily/HAD-like"/>
    <property type="match status" value="1"/>
</dbReference>
<dbReference type="GeneID" id="120810739"/>
<accession>A0AAQ4RTG7</accession>